<dbReference type="RefSeq" id="WP_204015486.1">
    <property type="nucleotide sequence ID" value="NZ_BOOZ01000081.1"/>
</dbReference>
<dbReference type="SMART" id="SM00478">
    <property type="entry name" value="ENDO3c"/>
    <property type="match status" value="1"/>
</dbReference>
<dbReference type="SUPFAM" id="SSF48150">
    <property type="entry name" value="DNA-glycosylase"/>
    <property type="match status" value="1"/>
</dbReference>
<proteinExistence type="inferred from homology"/>
<name>A0ABQ4I5H7_9ACTN</name>
<dbReference type="Proteomes" id="UP000647017">
    <property type="component" value="Unassembled WGS sequence"/>
</dbReference>
<feature type="domain" description="HhH-GPD" evidence="4">
    <location>
        <begin position="132"/>
        <end position="294"/>
    </location>
</feature>
<accession>A0ABQ4I5H7</accession>
<dbReference type="CDD" id="cd00056">
    <property type="entry name" value="ENDO3c"/>
    <property type="match status" value="1"/>
</dbReference>
<gene>
    <name evidence="5" type="ORF">Van01_63480</name>
</gene>
<evidence type="ECO:0000256" key="3">
    <source>
        <dbReference type="ARBA" id="ARBA00044632"/>
    </source>
</evidence>
<evidence type="ECO:0000313" key="5">
    <source>
        <dbReference type="EMBL" id="GIJ13134.1"/>
    </source>
</evidence>
<keyword evidence="6" id="KW-1185">Reference proteome</keyword>
<dbReference type="PANTHER" id="PTHR10242:SF2">
    <property type="entry name" value="N-GLYCOSYLASE_DNA LYASE"/>
    <property type="match status" value="1"/>
</dbReference>
<dbReference type="EC" id="4.2.99.18" evidence="2"/>
<evidence type="ECO:0000259" key="4">
    <source>
        <dbReference type="SMART" id="SM00478"/>
    </source>
</evidence>
<sequence>MSSHDLVLDLDTHVDFTYALETYLIYPWVRDGDELVRPLRIGSKDAHHAVARVRQSAPNQLTARVTVDDAVPDGVDQVRAALVRCLQLDYPYEQIVALASGDPVLQAAVNHRGLGRGKLYPDVFEALCGVVCAKRTNFNRIYAMMRNLAAAFGEPSGEMVAGEPVYVFPTPPMMARATDEELRACKVGFRAKDLANVAGYLTEVGYTWADWRSRPPVEVVTDLLGIKGVGPYTANLTANLVYGSGGTPHVDTYVVDVIGRLYLDNPNPAPEVVAAFIDQRWGQLGEHVLDFLTTDTEQWVSTIGKTVGVRSGARS</sequence>
<evidence type="ECO:0000313" key="6">
    <source>
        <dbReference type="Proteomes" id="UP000647017"/>
    </source>
</evidence>
<dbReference type="PANTHER" id="PTHR10242">
    <property type="entry name" value="8-OXOGUANINE DNA GLYCOSYLASE"/>
    <property type="match status" value="1"/>
</dbReference>
<comment type="caution">
    <text evidence="5">The sequence shown here is derived from an EMBL/GenBank/DDBJ whole genome shotgun (WGS) entry which is preliminary data.</text>
</comment>
<reference evidence="5 6" key="1">
    <citation type="submission" date="2021-01" db="EMBL/GenBank/DDBJ databases">
        <title>Whole genome shotgun sequence of Verrucosispora andamanensis NBRC 109075.</title>
        <authorList>
            <person name="Komaki H."/>
            <person name="Tamura T."/>
        </authorList>
    </citation>
    <scope>NUCLEOTIDE SEQUENCE [LARGE SCALE GENOMIC DNA]</scope>
    <source>
        <strain evidence="5 6">NBRC 109075</strain>
    </source>
</reference>
<organism evidence="5 6">
    <name type="scientific">Micromonospora andamanensis</name>
    <dbReference type="NCBI Taxonomy" id="1287068"/>
    <lineage>
        <taxon>Bacteria</taxon>
        <taxon>Bacillati</taxon>
        <taxon>Actinomycetota</taxon>
        <taxon>Actinomycetes</taxon>
        <taxon>Micromonosporales</taxon>
        <taxon>Micromonosporaceae</taxon>
        <taxon>Micromonospora</taxon>
    </lineage>
</organism>
<protein>
    <recommendedName>
        <fullName evidence="2">DNA-(apurinic or apyrimidinic site) lyase</fullName>
        <ecNumber evidence="2">4.2.99.18</ecNumber>
    </recommendedName>
</protein>
<dbReference type="Pfam" id="PF00730">
    <property type="entry name" value="HhH-GPD"/>
    <property type="match status" value="1"/>
</dbReference>
<evidence type="ECO:0000256" key="1">
    <source>
        <dbReference type="ARBA" id="ARBA00010679"/>
    </source>
</evidence>
<evidence type="ECO:0000256" key="2">
    <source>
        <dbReference type="ARBA" id="ARBA00012720"/>
    </source>
</evidence>
<dbReference type="EMBL" id="BOOZ01000081">
    <property type="protein sequence ID" value="GIJ13134.1"/>
    <property type="molecule type" value="Genomic_DNA"/>
</dbReference>
<dbReference type="InterPro" id="IPR052054">
    <property type="entry name" value="Oxidative_DNA_repair_enzyme"/>
</dbReference>
<dbReference type="InterPro" id="IPR011257">
    <property type="entry name" value="DNA_glycosylase"/>
</dbReference>
<comment type="similarity">
    <text evidence="1">Belongs to the type-1 OGG1 family.</text>
</comment>
<comment type="catalytic activity">
    <reaction evidence="3">
        <text>2'-deoxyribonucleotide-(2'-deoxyribose 5'-phosphate)-2'-deoxyribonucleotide-DNA = a 3'-end 2'-deoxyribonucleotide-(2,3-dehydro-2,3-deoxyribose 5'-phosphate)-DNA + a 5'-end 5'-phospho-2'-deoxyribonucleoside-DNA + H(+)</text>
        <dbReference type="Rhea" id="RHEA:66592"/>
        <dbReference type="Rhea" id="RHEA-COMP:13180"/>
        <dbReference type="Rhea" id="RHEA-COMP:16897"/>
        <dbReference type="Rhea" id="RHEA-COMP:17067"/>
        <dbReference type="ChEBI" id="CHEBI:15378"/>
        <dbReference type="ChEBI" id="CHEBI:136412"/>
        <dbReference type="ChEBI" id="CHEBI:157695"/>
        <dbReference type="ChEBI" id="CHEBI:167181"/>
        <dbReference type="EC" id="4.2.99.18"/>
    </reaction>
</comment>
<dbReference type="InterPro" id="IPR003265">
    <property type="entry name" value="HhH-GPD_domain"/>
</dbReference>
<dbReference type="Gene3D" id="1.10.340.30">
    <property type="entry name" value="Hypothetical protein, domain 2"/>
    <property type="match status" value="1"/>
</dbReference>